<dbReference type="Gene3D" id="3.40.50.880">
    <property type="match status" value="1"/>
</dbReference>
<proteinExistence type="predicted"/>
<accession>A0A4Z0LE31</accession>
<dbReference type="AlphaFoldDB" id="A0A4Z0LE31"/>
<evidence type="ECO:0000313" key="2">
    <source>
        <dbReference type="Proteomes" id="UP000298196"/>
    </source>
</evidence>
<protein>
    <submittedName>
        <fullName evidence="1">DJ-1 family protein</fullName>
    </submittedName>
</protein>
<sequence>EGVYVDAPVVEDGNLISGKGLGHVFDFALTLSARLLGDDVPVREQVEHIYYSW</sequence>
<organism evidence="1 2">
    <name type="scientific">Salmonella enterica subsp. enterica serovar Poona</name>
    <dbReference type="NCBI Taxonomy" id="436295"/>
    <lineage>
        <taxon>Bacteria</taxon>
        <taxon>Pseudomonadati</taxon>
        <taxon>Pseudomonadota</taxon>
        <taxon>Gammaproteobacteria</taxon>
        <taxon>Enterobacterales</taxon>
        <taxon>Enterobacteriaceae</taxon>
        <taxon>Salmonella</taxon>
    </lineage>
</organism>
<reference evidence="1 2" key="1">
    <citation type="submission" date="2018-03" db="EMBL/GenBank/DDBJ databases">
        <title>Non-Typhoidal Salmonella genome sequencing and assembly.</title>
        <authorList>
            <person name="Matchawe C."/>
        </authorList>
    </citation>
    <scope>NUCLEOTIDE SEQUENCE [LARGE SCALE GENOMIC DNA]</scope>
    <source>
        <strain evidence="1 2">22sa</strain>
    </source>
</reference>
<name>A0A4Z0LE31_SALET</name>
<feature type="non-terminal residue" evidence="1">
    <location>
        <position position="1"/>
    </location>
</feature>
<dbReference type="Proteomes" id="UP000298196">
    <property type="component" value="Unassembled WGS sequence"/>
</dbReference>
<dbReference type="EMBL" id="PYKI01001974">
    <property type="protein sequence ID" value="TGD60281.1"/>
    <property type="molecule type" value="Genomic_DNA"/>
</dbReference>
<comment type="caution">
    <text evidence="1">The sequence shown here is derived from an EMBL/GenBank/DDBJ whole genome shotgun (WGS) entry which is preliminary data.</text>
</comment>
<dbReference type="SUPFAM" id="SSF52317">
    <property type="entry name" value="Class I glutamine amidotransferase-like"/>
    <property type="match status" value="1"/>
</dbReference>
<gene>
    <name evidence="1" type="ORF">C9F07_19040</name>
</gene>
<dbReference type="InterPro" id="IPR029062">
    <property type="entry name" value="Class_I_gatase-like"/>
</dbReference>
<keyword evidence="2" id="KW-1185">Reference proteome</keyword>
<evidence type="ECO:0000313" key="1">
    <source>
        <dbReference type="EMBL" id="TGD60281.1"/>
    </source>
</evidence>